<feature type="region of interest" description="Disordered" evidence="4">
    <location>
        <begin position="550"/>
        <end position="638"/>
    </location>
</feature>
<feature type="compositionally biased region" description="Polar residues" evidence="4">
    <location>
        <begin position="550"/>
        <end position="561"/>
    </location>
</feature>
<feature type="region of interest" description="Disordered" evidence="4">
    <location>
        <begin position="998"/>
        <end position="1026"/>
    </location>
</feature>
<dbReference type="SUPFAM" id="SSF47923">
    <property type="entry name" value="Ypt/Rab-GAP domain of gyp1p"/>
    <property type="match status" value="2"/>
</dbReference>
<dbReference type="EMBL" id="JAAMPI010000741">
    <property type="protein sequence ID" value="KAF4628944.1"/>
    <property type="molecule type" value="Genomic_DNA"/>
</dbReference>
<gene>
    <name evidence="6" type="ORF">G7Y89_g9210</name>
</gene>
<sequence>MDAQLDAQLDVGEAPRDVNAAAAGTEAAISMPHDSMVTVRLSEPPALHVDTRSSVLATGHARVASIAEKEIVEVHTESIGTPDITLEDVRENDTDTQEDSPRITMMDANGNEVESPSGSESAASRNGESRRGSDSSSGSEVEQVNWEELEKTEEQEPRSESSDDSTTLLLARLEQENNLLATNPKSGIAKVQVVEKQRNRSQSRPPSIQHLKRLVNGPTPPALRYSMIPAPPMTDLEFYAALVQDYSRTAQCLPTLLSKKIRSGIPPPLRGVVWQSMTGARDRLLEDQFDRLCGESSPYEGIIGKDLGRSFPGVEMFRDPEGDGQRMLGRVLKCFSLYDHKIGYCQGLGFLVGPLLMHMGDKQAFCVLVRLMEHYDLRSCFLPDLSGLHVRIHQFRELLKQHLPELSTHLDILQIEPAYVSQWFLSFFAVTCPLPMLFRIYDVIFAEGASETIMRVALSLMRKNEQKILACTEFEDVMQLLLSRGLWDVYHYNADEFVNDFVSLTGVVTRDSLQALEQSFKEAGSVDPASPSESVGSAASRFLGRLWSGSNSSTKSTNLSPGLTAPSRPISFLRRSPSKQSIASTLNSIEGGASSDSMMSQSTDATSVSRDSSNADGASIRTQSGMVNASKSNKDRNLHGQIEDLLTALSEMQRDHAILATQLQREREEREEDRQAVRSLLDGLRKKASQETVKSSSSDGSLETVKATPAERYLVENEEASPTESDAEETNSIDSASTNPEPADLSALLDIVEERFAEPAANRRSSLMLSRSQLRDELARAKERLIIEASKTQEYGRQLSEQQQEISNLKDQVKESHVHARNAHAEKQRLEKQIHDLRAKRSAASTPDGSKDTETEWPSRSSNGGLREFKLGRQDSNRSGAPTFNKRTSSLNMASIMARENTSPSHSRAPSSSDTSSTKTDVDTDALVLELVQAKTAEAVAKQEAEEAKAKLEGLRKMLGLASSDSGTISLHRSSPSQPMIERSATGLGAYIGKGNSNTAKENQTPASAVVAPTTSTSGGGGGGGFWGGWGKRAVSSSSNEKVGL</sequence>
<keyword evidence="7" id="KW-1185">Reference proteome</keyword>
<dbReference type="InterPro" id="IPR035969">
    <property type="entry name" value="Rab-GAP_TBC_sf"/>
</dbReference>
<accession>A0A8H4RHX0</accession>
<evidence type="ECO:0000313" key="6">
    <source>
        <dbReference type="EMBL" id="KAF4628944.1"/>
    </source>
</evidence>
<feature type="compositionally biased region" description="Basic and acidic residues" evidence="4">
    <location>
        <begin position="148"/>
        <end position="161"/>
    </location>
</feature>
<feature type="compositionally biased region" description="Basic and acidic residues" evidence="4">
    <location>
        <begin position="664"/>
        <end position="676"/>
    </location>
</feature>
<keyword evidence="2 3" id="KW-0175">Coiled coil</keyword>
<dbReference type="Gene3D" id="1.10.8.270">
    <property type="entry name" value="putative rabgap domain of human tbc1 domain family member 14 like domains"/>
    <property type="match status" value="1"/>
</dbReference>
<keyword evidence="1" id="KW-0343">GTPase activation</keyword>
<dbReference type="FunFam" id="1.10.472.80:FF:000027">
    <property type="entry name" value="GTPase activating protein (Evi5)"/>
    <property type="match status" value="1"/>
</dbReference>
<feature type="region of interest" description="Disordered" evidence="4">
    <location>
        <begin position="662"/>
        <end position="742"/>
    </location>
</feature>
<evidence type="ECO:0000313" key="7">
    <source>
        <dbReference type="Proteomes" id="UP000566819"/>
    </source>
</evidence>
<feature type="domain" description="Rab-GAP TBC" evidence="5">
    <location>
        <begin position="264"/>
        <end position="448"/>
    </location>
</feature>
<feature type="compositionally biased region" description="Low complexity" evidence="4">
    <location>
        <begin position="902"/>
        <end position="919"/>
    </location>
</feature>
<dbReference type="Gene3D" id="1.10.10.750">
    <property type="entry name" value="Ypt/Rab-GAP domain of gyp1p, domain 1"/>
    <property type="match status" value="1"/>
</dbReference>
<feature type="compositionally biased region" description="Polar residues" evidence="4">
    <location>
        <begin position="578"/>
        <end position="631"/>
    </location>
</feature>
<dbReference type="GO" id="GO:0005096">
    <property type="term" value="F:GTPase activator activity"/>
    <property type="evidence" value="ECO:0007669"/>
    <property type="project" value="UniProtKB-KW"/>
</dbReference>
<organism evidence="6 7">
    <name type="scientific">Cudoniella acicularis</name>
    <dbReference type="NCBI Taxonomy" id="354080"/>
    <lineage>
        <taxon>Eukaryota</taxon>
        <taxon>Fungi</taxon>
        <taxon>Dikarya</taxon>
        <taxon>Ascomycota</taxon>
        <taxon>Pezizomycotina</taxon>
        <taxon>Leotiomycetes</taxon>
        <taxon>Helotiales</taxon>
        <taxon>Tricladiaceae</taxon>
        <taxon>Cudoniella</taxon>
    </lineage>
</organism>
<dbReference type="PANTHER" id="PTHR47219">
    <property type="entry name" value="RAB GTPASE-ACTIVATING PROTEIN 1-LIKE"/>
    <property type="match status" value="1"/>
</dbReference>
<dbReference type="PANTHER" id="PTHR47219:SF9">
    <property type="entry name" value="GTPASE ACTIVATING PROTEIN AND CENTROSOME-ASSOCIATED, ISOFORM B"/>
    <property type="match status" value="1"/>
</dbReference>
<feature type="region of interest" description="Disordered" evidence="4">
    <location>
        <begin position="838"/>
        <end position="921"/>
    </location>
</feature>
<dbReference type="FunFam" id="1.10.8.270:FF:000001">
    <property type="entry name" value="TBC1 domain family member 1"/>
    <property type="match status" value="1"/>
</dbReference>
<dbReference type="SMART" id="SM00164">
    <property type="entry name" value="TBC"/>
    <property type="match status" value="1"/>
</dbReference>
<dbReference type="PROSITE" id="PS50086">
    <property type="entry name" value="TBC_RABGAP"/>
    <property type="match status" value="1"/>
</dbReference>
<evidence type="ECO:0000259" key="5">
    <source>
        <dbReference type="PROSITE" id="PS50086"/>
    </source>
</evidence>
<dbReference type="FunFam" id="1.10.10.750:FF:000003">
    <property type="entry name" value="GTPase activating protein (Evi5)"/>
    <property type="match status" value="1"/>
</dbReference>
<feature type="coiled-coil region" evidence="3">
    <location>
        <begin position="931"/>
        <end position="958"/>
    </location>
</feature>
<feature type="region of interest" description="Disordered" evidence="4">
    <location>
        <begin position="78"/>
        <end position="165"/>
    </location>
</feature>
<feature type="compositionally biased region" description="Polar residues" evidence="4">
    <location>
        <begin position="998"/>
        <end position="1017"/>
    </location>
</feature>
<feature type="compositionally biased region" description="Polar residues" evidence="4">
    <location>
        <begin position="877"/>
        <end position="893"/>
    </location>
</feature>
<evidence type="ECO:0000256" key="1">
    <source>
        <dbReference type="ARBA" id="ARBA00022468"/>
    </source>
</evidence>
<dbReference type="Gene3D" id="1.10.472.80">
    <property type="entry name" value="Ypt/Rab-GAP domain of gyp1p, domain 3"/>
    <property type="match status" value="1"/>
</dbReference>
<name>A0A8H4RHX0_9HELO</name>
<dbReference type="OrthoDB" id="159449at2759"/>
<feature type="compositionally biased region" description="Acidic residues" evidence="4">
    <location>
        <begin position="716"/>
        <end position="731"/>
    </location>
</feature>
<protein>
    <recommendedName>
        <fullName evidence="5">Rab-GAP TBC domain-containing protein</fullName>
    </recommendedName>
</protein>
<dbReference type="InterPro" id="IPR000195">
    <property type="entry name" value="Rab-GAP-TBC_dom"/>
</dbReference>
<dbReference type="AlphaFoldDB" id="A0A8H4RHX0"/>
<comment type="caution">
    <text evidence="6">The sequence shown here is derived from an EMBL/GenBank/DDBJ whole genome shotgun (WGS) entry which is preliminary data.</text>
</comment>
<evidence type="ECO:0000256" key="3">
    <source>
        <dbReference type="SAM" id="Coils"/>
    </source>
</evidence>
<reference evidence="6 7" key="1">
    <citation type="submission" date="2020-03" db="EMBL/GenBank/DDBJ databases">
        <title>Draft Genome Sequence of Cudoniella acicularis.</title>
        <authorList>
            <person name="Buettner E."/>
            <person name="Kellner H."/>
        </authorList>
    </citation>
    <scope>NUCLEOTIDE SEQUENCE [LARGE SCALE GENOMIC DNA]</scope>
    <source>
        <strain evidence="6 7">DSM 108380</strain>
    </source>
</reference>
<dbReference type="Proteomes" id="UP000566819">
    <property type="component" value="Unassembled WGS sequence"/>
</dbReference>
<dbReference type="InterPro" id="IPR050302">
    <property type="entry name" value="Rab_GAP_TBC_domain"/>
</dbReference>
<feature type="compositionally biased region" description="Basic and acidic residues" evidence="4">
    <location>
        <begin position="867"/>
        <end position="876"/>
    </location>
</feature>
<evidence type="ECO:0000256" key="4">
    <source>
        <dbReference type="SAM" id="MobiDB-lite"/>
    </source>
</evidence>
<feature type="compositionally biased region" description="Polar residues" evidence="4">
    <location>
        <begin position="690"/>
        <end position="701"/>
    </location>
</feature>
<dbReference type="GO" id="GO:0031267">
    <property type="term" value="F:small GTPase binding"/>
    <property type="evidence" value="ECO:0007669"/>
    <property type="project" value="TreeGrafter"/>
</dbReference>
<evidence type="ECO:0000256" key="2">
    <source>
        <dbReference type="ARBA" id="ARBA00023054"/>
    </source>
</evidence>
<feature type="compositionally biased region" description="Polar residues" evidence="4">
    <location>
        <begin position="112"/>
        <end position="123"/>
    </location>
</feature>
<proteinExistence type="predicted"/>
<dbReference type="Pfam" id="PF00566">
    <property type="entry name" value="RabGAP-TBC"/>
    <property type="match status" value="1"/>
</dbReference>